<evidence type="ECO:0000256" key="2">
    <source>
        <dbReference type="SAM" id="MobiDB-lite"/>
    </source>
</evidence>
<feature type="compositionally biased region" description="Low complexity" evidence="2">
    <location>
        <begin position="167"/>
        <end position="181"/>
    </location>
</feature>
<feature type="region of interest" description="Disordered" evidence="2">
    <location>
        <begin position="167"/>
        <end position="200"/>
    </location>
</feature>
<evidence type="ECO:0000313" key="3">
    <source>
        <dbReference type="EMBL" id="CAI2363501.1"/>
    </source>
</evidence>
<gene>
    <name evidence="3" type="ORF">ECRASSUSDP1_LOCUS4837</name>
</gene>
<protein>
    <submittedName>
        <fullName evidence="3">Uncharacterized protein</fullName>
    </submittedName>
</protein>
<evidence type="ECO:0000313" key="4">
    <source>
        <dbReference type="Proteomes" id="UP001295684"/>
    </source>
</evidence>
<feature type="coiled-coil region" evidence="1">
    <location>
        <begin position="207"/>
        <end position="266"/>
    </location>
</feature>
<dbReference type="Proteomes" id="UP001295684">
    <property type="component" value="Unassembled WGS sequence"/>
</dbReference>
<name>A0AAD1U7I0_EUPCR</name>
<accession>A0AAD1U7I0</accession>
<feature type="coiled-coil region" evidence="1">
    <location>
        <begin position="83"/>
        <end position="110"/>
    </location>
</feature>
<dbReference type="EMBL" id="CAMPGE010004652">
    <property type="protein sequence ID" value="CAI2363501.1"/>
    <property type="molecule type" value="Genomic_DNA"/>
</dbReference>
<evidence type="ECO:0000256" key="1">
    <source>
        <dbReference type="SAM" id="Coils"/>
    </source>
</evidence>
<keyword evidence="4" id="KW-1185">Reference proteome</keyword>
<feature type="region of interest" description="Disordered" evidence="2">
    <location>
        <begin position="479"/>
        <end position="521"/>
    </location>
</feature>
<feature type="region of interest" description="Disordered" evidence="2">
    <location>
        <begin position="445"/>
        <end position="466"/>
    </location>
</feature>
<organism evidence="3 4">
    <name type="scientific">Euplotes crassus</name>
    <dbReference type="NCBI Taxonomy" id="5936"/>
    <lineage>
        <taxon>Eukaryota</taxon>
        <taxon>Sar</taxon>
        <taxon>Alveolata</taxon>
        <taxon>Ciliophora</taxon>
        <taxon>Intramacronucleata</taxon>
        <taxon>Spirotrichea</taxon>
        <taxon>Hypotrichia</taxon>
        <taxon>Euplotida</taxon>
        <taxon>Euplotidae</taxon>
        <taxon>Moneuplotes</taxon>
    </lineage>
</organism>
<feature type="compositionally biased region" description="Acidic residues" evidence="2">
    <location>
        <begin position="452"/>
        <end position="466"/>
    </location>
</feature>
<feature type="coiled-coil region" evidence="1">
    <location>
        <begin position="316"/>
        <end position="343"/>
    </location>
</feature>
<proteinExistence type="predicted"/>
<feature type="compositionally biased region" description="Basic and acidic residues" evidence="2">
    <location>
        <begin position="492"/>
        <end position="508"/>
    </location>
</feature>
<keyword evidence="1" id="KW-0175">Coiled coil</keyword>
<comment type="caution">
    <text evidence="3">The sequence shown here is derived from an EMBL/GenBank/DDBJ whole genome shotgun (WGS) entry which is preliminary data.</text>
</comment>
<reference evidence="3" key="1">
    <citation type="submission" date="2023-07" db="EMBL/GenBank/DDBJ databases">
        <authorList>
            <consortium name="AG Swart"/>
            <person name="Singh M."/>
            <person name="Singh A."/>
            <person name="Seah K."/>
            <person name="Emmerich C."/>
        </authorList>
    </citation>
    <scope>NUCLEOTIDE SEQUENCE</scope>
    <source>
        <strain evidence="3">DP1</strain>
    </source>
</reference>
<sequence length="521" mass="60431">MEAARTFDKDRCKQTTDTEIDNLDELYENLTKGVCGRESQTKLPEIKDGKLVSSTPPRVSTRQIEIDAFTVEPLSKKSSNFEKSNKNEFVAMLKQENDELRKQINDLKVTLKINKDCMKIMLEPSNQFQQVNVINSFVKENIKLQNEVFRVQKKLITVLHSQVLQKGAAARKGSASSSKGPPSKEEAKPCQNPEQEPEPSALQQEYIDQLKDNNKVLKDLIRNKNKEIVSLEMTIKKDKISKRKEIQEFKKEKNDIKAKLRECQNFVKGLLGNYMDVAIPVITDDVQIVNDCSHLMWIPEKFTESPKLFLDDQIIPENFEKNLEKVKEEVKKMQDQDQGAEEDVEGEFYDEQEQKDEAHFDSQIIHFTEPTLNRQKLSRGNSATVIMMGREEAEQFLSSRLSHNAFFQQNRGSVKYPSKIPEPMKQLKSLKTFKEKGRWKLMPKENERNDCAESENGDEYPEYDDFEDELENDYYEEILDSPCGSRNTNKISWKDRSPPSSPKNRDSNRISITNLNKFYKK</sequence>
<feature type="compositionally biased region" description="Polar residues" evidence="2">
    <location>
        <begin position="509"/>
        <end position="521"/>
    </location>
</feature>
<dbReference type="AlphaFoldDB" id="A0AAD1U7I0"/>